<evidence type="ECO:0000313" key="2">
    <source>
        <dbReference type="Proteomes" id="UP000030669"/>
    </source>
</evidence>
<dbReference type="KEGG" id="gtr:GLOTRDRAFT_94327"/>
<dbReference type="HOGENOM" id="CLU_047279_0_0_1"/>
<organism evidence="1 2">
    <name type="scientific">Gloeophyllum trabeum (strain ATCC 11539 / FP-39264 / Madison 617)</name>
    <name type="common">Brown rot fungus</name>
    <dbReference type="NCBI Taxonomy" id="670483"/>
    <lineage>
        <taxon>Eukaryota</taxon>
        <taxon>Fungi</taxon>
        <taxon>Dikarya</taxon>
        <taxon>Basidiomycota</taxon>
        <taxon>Agaricomycotina</taxon>
        <taxon>Agaricomycetes</taxon>
        <taxon>Gloeophyllales</taxon>
        <taxon>Gloeophyllaceae</taxon>
        <taxon>Gloeophyllum</taxon>
    </lineage>
</organism>
<proteinExistence type="predicted"/>
<dbReference type="GeneID" id="19309593"/>
<protein>
    <recommendedName>
        <fullName evidence="3">F-box domain-containing protein</fullName>
    </recommendedName>
</protein>
<dbReference type="Proteomes" id="UP000030669">
    <property type="component" value="Unassembled WGS sequence"/>
</dbReference>
<reference evidence="1 2" key="1">
    <citation type="journal article" date="2012" name="Science">
        <title>The Paleozoic origin of enzymatic lignin decomposition reconstructed from 31 fungal genomes.</title>
        <authorList>
            <person name="Floudas D."/>
            <person name="Binder M."/>
            <person name="Riley R."/>
            <person name="Barry K."/>
            <person name="Blanchette R.A."/>
            <person name="Henrissat B."/>
            <person name="Martinez A.T."/>
            <person name="Otillar R."/>
            <person name="Spatafora J.W."/>
            <person name="Yadav J.S."/>
            <person name="Aerts A."/>
            <person name="Benoit I."/>
            <person name="Boyd A."/>
            <person name="Carlson A."/>
            <person name="Copeland A."/>
            <person name="Coutinho P.M."/>
            <person name="de Vries R.P."/>
            <person name="Ferreira P."/>
            <person name="Findley K."/>
            <person name="Foster B."/>
            <person name="Gaskell J."/>
            <person name="Glotzer D."/>
            <person name="Gorecki P."/>
            <person name="Heitman J."/>
            <person name="Hesse C."/>
            <person name="Hori C."/>
            <person name="Igarashi K."/>
            <person name="Jurgens J.A."/>
            <person name="Kallen N."/>
            <person name="Kersten P."/>
            <person name="Kohler A."/>
            <person name="Kuees U."/>
            <person name="Kumar T.K.A."/>
            <person name="Kuo A."/>
            <person name="LaButti K."/>
            <person name="Larrondo L.F."/>
            <person name="Lindquist E."/>
            <person name="Ling A."/>
            <person name="Lombard V."/>
            <person name="Lucas S."/>
            <person name="Lundell T."/>
            <person name="Martin R."/>
            <person name="McLaughlin D.J."/>
            <person name="Morgenstern I."/>
            <person name="Morin E."/>
            <person name="Murat C."/>
            <person name="Nagy L.G."/>
            <person name="Nolan M."/>
            <person name="Ohm R.A."/>
            <person name="Patyshakuliyeva A."/>
            <person name="Rokas A."/>
            <person name="Ruiz-Duenas F.J."/>
            <person name="Sabat G."/>
            <person name="Salamov A."/>
            <person name="Samejima M."/>
            <person name="Schmutz J."/>
            <person name="Slot J.C."/>
            <person name="St John F."/>
            <person name="Stenlid J."/>
            <person name="Sun H."/>
            <person name="Sun S."/>
            <person name="Syed K."/>
            <person name="Tsang A."/>
            <person name="Wiebenga A."/>
            <person name="Young D."/>
            <person name="Pisabarro A."/>
            <person name="Eastwood D.C."/>
            <person name="Martin F."/>
            <person name="Cullen D."/>
            <person name="Grigoriev I.V."/>
            <person name="Hibbett D.S."/>
        </authorList>
    </citation>
    <scope>NUCLEOTIDE SEQUENCE [LARGE SCALE GENOMIC DNA]</scope>
    <source>
        <strain evidence="1 2">ATCC 11539</strain>
    </source>
</reference>
<dbReference type="RefSeq" id="XP_007867279.1">
    <property type="nucleotide sequence ID" value="XM_007869088.1"/>
</dbReference>
<keyword evidence="2" id="KW-1185">Reference proteome</keyword>
<evidence type="ECO:0008006" key="3">
    <source>
        <dbReference type="Google" id="ProtNLM"/>
    </source>
</evidence>
<name>S7Q2Y3_GLOTA</name>
<dbReference type="OMA" id="CAPKLAV"/>
<dbReference type="AlphaFoldDB" id="S7Q2Y3"/>
<evidence type="ECO:0000313" key="1">
    <source>
        <dbReference type="EMBL" id="EPQ53902.1"/>
    </source>
</evidence>
<dbReference type="STRING" id="670483.S7Q2Y3"/>
<gene>
    <name evidence="1" type="ORF">GLOTRDRAFT_94327</name>
</gene>
<dbReference type="EMBL" id="KB469304">
    <property type="protein sequence ID" value="EPQ53902.1"/>
    <property type="molecule type" value="Genomic_DNA"/>
</dbReference>
<sequence>MPQLLDLHYDLLTVLVSYLGTEDLLSVALAARALREISQDQLIRSVYLRRLDAIDSFCEFVLADSPRRPQLLVSLKVEALGWDIGSTTSREILERRLAEVLTSSTNLKSLEFPEISVDNQDSLPALRHALDLSFSRVTELYLSGKCMTSLLGEVLAGESARLRFLSVRLLEADEAADILSFLAPCRDTLESLQICNLPMEAQRLLFPRSPPIQWPRVHSLMLAGSPLTLDARDLQAAFPNVRHSSIPPGMIVEESDSDQQAPDTATWNSLISYTGYMDCLLALGGRCRVLHLLPCERVSEWQDPAFASALESTQPRYLTLAVQDHHLDRLCEQSLWLAAPELAYLSLNFWGYDTIDQLCESLTRLCDALKVTKLAYLSVRLPSPSYHSDDELLQSLMACIRSAVLHGFSSLKYFEVDIHYGPYGTQGLYAIHRAMITPASPDDIALESLDLSSADTLKVSLAE</sequence>
<accession>S7Q2Y3</accession>